<evidence type="ECO:0000256" key="1">
    <source>
        <dbReference type="SAM" id="Phobius"/>
    </source>
</evidence>
<sequence length="198" mass="21114">MVTADLIAILRAEIATARRNGLSEVSLDSLSKLIDIIEADNQNSPDGVDRSQEALERFKSILGDWQNNNQRDHETRLEMLRATISTSHLAIKSALLINGGAAVAFLAFLGTAWSRFPSAAVKELFAGSLGYFIGGVMLTGIGAGLAYICQAAFGGELGKYGDKIAEPLRWLATLLVLGSFVLFYLGCSAAIKAFVMAG</sequence>
<protein>
    <submittedName>
        <fullName evidence="2">Uncharacterized protein</fullName>
    </submittedName>
</protein>
<comment type="caution">
    <text evidence="2">The sequence shown here is derived from an EMBL/GenBank/DDBJ whole genome shotgun (WGS) entry which is preliminary data.</text>
</comment>
<gene>
    <name evidence="2" type="ORF">HU760_016660</name>
</gene>
<keyword evidence="1" id="KW-0812">Transmembrane</keyword>
<feature type="transmembrane region" description="Helical" evidence="1">
    <location>
        <begin position="89"/>
        <end position="109"/>
    </location>
</feature>
<dbReference type="EMBL" id="JABWRZ020000001">
    <property type="protein sequence ID" value="MBV4492222.1"/>
    <property type="molecule type" value="Genomic_DNA"/>
</dbReference>
<feature type="transmembrane region" description="Helical" evidence="1">
    <location>
        <begin position="129"/>
        <end position="149"/>
    </location>
</feature>
<keyword evidence="1" id="KW-0472">Membrane</keyword>
<keyword evidence="1" id="KW-1133">Transmembrane helix</keyword>
<reference evidence="2 3" key="1">
    <citation type="journal article" date="2020" name="Microorganisms">
        <title>Reliable Identification of Environmental Pseudomonas Isolates Using the rpoD Gene.</title>
        <authorList>
            <consortium name="The Broad Institute Genome Sequencing Platform"/>
            <person name="Girard L."/>
            <person name="Lood C."/>
            <person name="Rokni-Zadeh H."/>
            <person name="van Noort V."/>
            <person name="Lavigne R."/>
            <person name="De Mot R."/>
        </authorList>
    </citation>
    <scope>NUCLEOTIDE SEQUENCE [LARGE SCALE GENOMIC DNA]</scope>
    <source>
        <strain evidence="2 3">RD9SR1</strain>
    </source>
</reference>
<dbReference type="Proteomes" id="UP000609530">
    <property type="component" value="Unassembled WGS sequence"/>
</dbReference>
<organism evidence="2 3">
    <name type="scientific">Pseudomonas oryzicola</name>
    <dbReference type="NCBI Taxonomy" id="485876"/>
    <lineage>
        <taxon>Bacteria</taxon>
        <taxon>Pseudomonadati</taxon>
        <taxon>Pseudomonadota</taxon>
        <taxon>Gammaproteobacteria</taxon>
        <taxon>Pseudomonadales</taxon>
        <taxon>Pseudomonadaceae</taxon>
        <taxon>Pseudomonas</taxon>
    </lineage>
</organism>
<evidence type="ECO:0000313" key="3">
    <source>
        <dbReference type="Proteomes" id="UP000609530"/>
    </source>
</evidence>
<dbReference type="RefSeq" id="WP_186678507.1">
    <property type="nucleotide sequence ID" value="NZ_JABWRZ020000001.1"/>
</dbReference>
<accession>A0ABS6QDH7</accession>
<proteinExistence type="predicted"/>
<name>A0ABS6QDH7_9PSED</name>
<feature type="transmembrane region" description="Helical" evidence="1">
    <location>
        <begin position="170"/>
        <end position="195"/>
    </location>
</feature>
<keyword evidence="3" id="KW-1185">Reference proteome</keyword>
<evidence type="ECO:0000313" key="2">
    <source>
        <dbReference type="EMBL" id="MBV4492222.1"/>
    </source>
</evidence>